<dbReference type="Proteomes" id="UP001456524">
    <property type="component" value="Unassembled WGS sequence"/>
</dbReference>
<dbReference type="EMBL" id="JBBWUH010000008">
    <property type="protein sequence ID" value="KAK8159568.1"/>
    <property type="molecule type" value="Genomic_DNA"/>
</dbReference>
<proteinExistence type="predicted"/>
<keyword evidence="2" id="KW-1185">Reference proteome</keyword>
<name>A0ABR1XLA5_9PEZI</name>
<reference evidence="1 2" key="1">
    <citation type="journal article" date="2022" name="G3 (Bethesda)">
        <title>Enemy or ally: a genomic approach to elucidate the lifestyle of Phyllosticta citrichinaensis.</title>
        <authorList>
            <person name="Buijs V.A."/>
            <person name="Groenewald J.Z."/>
            <person name="Haridas S."/>
            <person name="LaButti K.M."/>
            <person name="Lipzen A."/>
            <person name="Martin F.M."/>
            <person name="Barry K."/>
            <person name="Grigoriev I.V."/>
            <person name="Crous P.W."/>
            <person name="Seidl M.F."/>
        </authorList>
    </citation>
    <scope>NUCLEOTIDE SEQUENCE [LARGE SCALE GENOMIC DNA]</scope>
    <source>
        <strain evidence="1 2">CBS 129764</strain>
    </source>
</reference>
<gene>
    <name evidence="1" type="ORF">IWX90DRAFT_303739</name>
</gene>
<protein>
    <submittedName>
        <fullName evidence="1">Uncharacterized protein</fullName>
    </submittedName>
</protein>
<sequence length="185" mass="20072">MPSPNRLPACLPGTLAISELRSVRPSALAAALQIPASQVVLQPVIVAGTPQLKLLHLPSAPGQGVLRTDDDRAWHCYLLLLLRVCSMRRSPAQFRLLASAWHCCHCRPGAFPTSCSLCACLYQLSHSLTIRTIAASPLAFSDQAETRSGQHSASSPLRRNQPLRPALLQHMKQNAQRGWSMRGGA</sequence>
<evidence type="ECO:0000313" key="2">
    <source>
        <dbReference type="Proteomes" id="UP001456524"/>
    </source>
</evidence>
<organism evidence="1 2">
    <name type="scientific">Phyllosticta citrichinensis</name>
    <dbReference type="NCBI Taxonomy" id="1130410"/>
    <lineage>
        <taxon>Eukaryota</taxon>
        <taxon>Fungi</taxon>
        <taxon>Dikarya</taxon>
        <taxon>Ascomycota</taxon>
        <taxon>Pezizomycotina</taxon>
        <taxon>Dothideomycetes</taxon>
        <taxon>Dothideomycetes incertae sedis</taxon>
        <taxon>Botryosphaeriales</taxon>
        <taxon>Phyllostictaceae</taxon>
        <taxon>Phyllosticta</taxon>
    </lineage>
</organism>
<accession>A0ABR1XLA5</accession>
<evidence type="ECO:0000313" key="1">
    <source>
        <dbReference type="EMBL" id="KAK8159568.1"/>
    </source>
</evidence>
<comment type="caution">
    <text evidence="1">The sequence shown here is derived from an EMBL/GenBank/DDBJ whole genome shotgun (WGS) entry which is preliminary data.</text>
</comment>